<keyword evidence="3 7" id="KW-0375">Hydrogen ion transport</keyword>
<comment type="similarity">
    <text evidence="7">Belongs to the ATPase delta chain family.</text>
</comment>
<dbReference type="InterPro" id="IPR026015">
    <property type="entry name" value="ATP_synth_OSCP/delta_N_sf"/>
</dbReference>
<keyword evidence="4 7" id="KW-0406">Ion transport</keyword>
<evidence type="ECO:0000256" key="2">
    <source>
        <dbReference type="ARBA" id="ARBA00022448"/>
    </source>
</evidence>
<dbReference type="PRINTS" id="PR00125">
    <property type="entry name" value="ATPASEDELTA"/>
</dbReference>
<evidence type="ECO:0000313" key="9">
    <source>
        <dbReference type="Proteomes" id="UP000317169"/>
    </source>
</evidence>
<organism evidence="8 9">
    <name type="scientific">Haloflavibacter putidus</name>
    <dbReference type="NCBI Taxonomy" id="2576776"/>
    <lineage>
        <taxon>Bacteria</taxon>
        <taxon>Pseudomonadati</taxon>
        <taxon>Bacteroidota</taxon>
        <taxon>Flavobacteriia</taxon>
        <taxon>Flavobacteriales</taxon>
        <taxon>Flavobacteriaceae</taxon>
        <taxon>Haloflavibacter</taxon>
    </lineage>
</organism>
<evidence type="ECO:0000256" key="1">
    <source>
        <dbReference type="ARBA" id="ARBA00004370"/>
    </source>
</evidence>
<dbReference type="PANTHER" id="PTHR11910">
    <property type="entry name" value="ATP SYNTHASE DELTA CHAIN"/>
    <property type="match status" value="1"/>
</dbReference>
<name>A0A507ZW64_9FLAO</name>
<dbReference type="Gene3D" id="1.10.520.20">
    <property type="entry name" value="N-terminal domain of the delta subunit of the F1F0-ATP synthase"/>
    <property type="match status" value="1"/>
</dbReference>
<sequence length="183" mass="20464">MANLRAAQRYAKALLDLSQENKNSHAIATDVKKVAATLKASRELRSILRSPVVKPSVKRKSLKAIFKDVDKSVSSLFDILIDNGRIAILDKVAQSFMQQYNRVNNIKVAKVTTAEALTPEMEEKLLSKVKDLTGSKVTMEKRVDPEILGGFVLRIDDTQYDASVAGKLYKLRKQFTENAEIKL</sequence>
<dbReference type="SUPFAM" id="SSF47928">
    <property type="entry name" value="N-terminal domain of the delta subunit of the F1F0-ATP synthase"/>
    <property type="match status" value="1"/>
</dbReference>
<evidence type="ECO:0000256" key="5">
    <source>
        <dbReference type="ARBA" id="ARBA00023136"/>
    </source>
</evidence>
<keyword evidence="7" id="KW-0139">CF(1)</keyword>
<protein>
    <recommendedName>
        <fullName evidence="7">ATP synthase subunit delta</fullName>
    </recommendedName>
    <alternativeName>
        <fullName evidence="7">ATP synthase F(1) sector subunit delta</fullName>
    </alternativeName>
    <alternativeName>
        <fullName evidence="7">F-type ATPase subunit delta</fullName>
        <shortName evidence="7">F-ATPase subunit delta</shortName>
    </alternativeName>
</protein>
<dbReference type="Pfam" id="PF00213">
    <property type="entry name" value="OSCP"/>
    <property type="match status" value="1"/>
</dbReference>
<keyword evidence="7" id="KW-1003">Cell membrane</keyword>
<evidence type="ECO:0000313" key="8">
    <source>
        <dbReference type="EMBL" id="TQD40791.1"/>
    </source>
</evidence>
<keyword evidence="9" id="KW-1185">Reference proteome</keyword>
<comment type="function">
    <text evidence="7">This protein is part of the stalk that links CF(0) to CF(1). It either transmits conformational changes from CF(0) to CF(1) or is implicated in proton conduction.</text>
</comment>
<dbReference type="OrthoDB" id="9802471at2"/>
<dbReference type="GO" id="GO:0045259">
    <property type="term" value="C:proton-transporting ATP synthase complex"/>
    <property type="evidence" value="ECO:0007669"/>
    <property type="project" value="UniProtKB-KW"/>
</dbReference>
<comment type="subcellular location">
    <subcellularLocation>
        <location evidence="7">Cell membrane</location>
        <topology evidence="7">Peripheral membrane protein</topology>
    </subcellularLocation>
    <subcellularLocation>
        <location evidence="1">Membrane</location>
    </subcellularLocation>
</comment>
<dbReference type="GO" id="GO:0046933">
    <property type="term" value="F:proton-transporting ATP synthase activity, rotational mechanism"/>
    <property type="evidence" value="ECO:0007669"/>
    <property type="project" value="UniProtKB-UniRule"/>
</dbReference>
<evidence type="ECO:0000256" key="4">
    <source>
        <dbReference type="ARBA" id="ARBA00023065"/>
    </source>
</evidence>
<dbReference type="NCBIfam" id="TIGR01145">
    <property type="entry name" value="ATP_synt_delta"/>
    <property type="match status" value="1"/>
</dbReference>
<comment type="caution">
    <text evidence="8">The sequence shown here is derived from an EMBL/GenBank/DDBJ whole genome shotgun (WGS) entry which is preliminary data.</text>
</comment>
<evidence type="ECO:0000256" key="3">
    <source>
        <dbReference type="ARBA" id="ARBA00022781"/>
    </source>
</evidence>
<dbReference type="RefSeq" id="WP_141420522.1">
    <property type="nucleotide sequence ID" value="NZ_VIAR01000001.1"/>
</dbReference>
<gene>
    <name evidence="7 8" type="primary">atpH</name>
    <name evidence="8" type="ORF">FKR84_02080</name>
</gene>
<keyword evidence="6 7" id="KW-0066">ATP synthesis</keyword>
<keyword evidence="5 7" id="KW-0472">Membrane</keyword>
<comment type="function">
    <text evidence="7">F(1)F(0) ATP synthase produces ATP from ADP in the presence of a proton or sodium gradient. F-type ATPases consist of two structural domains, F(1) containing the extramembraneous catalytic core and F(0) containing the membrane proton channel, linked together by a central stalk and a peripheral stalk. During catalysis, ATP synthesis in the catalytic domain of F(1) is coupled via a rotary mechanism of the central stalk subunits to proton translocation.</text>
</comment>
<keyword evidence="2 7" id="KW-0813">Transport</keyword>
<dbReference type="AlphaFoldDB" id="A0A507ZW64"/>
<accession>A0A507ZW64</accession>
<proteinExistence type="inferred from homology"/>
<evidence type="ECO:0000256" key="7">
    <source>
        <dbReference type="HAMAP-Rule" id="MF_01416"/>
    </source>
</evidence>
<reference evidence="8 9" key="1">
    <citation type="submission" date="2019-06" db="EMBL/GenBank/DDBJ databases">
        <title>Flavibacter putida gen. nov., sp. nov., a novel marine bacterium of the family Flavobacteriaceae isolated from coastal seawater.</title>
        <authorList>
            <person name="Feng X."/>
        </authorList>
    </citation>
    <scope>NUCLEOTIDE SEQUENCE [LARGE SCALE GENOMIC DNA]</scope>
    <source>
        <strain evidence="8 9">PLHSN227</strain>
    </source>
</reference>
<dbReference type="InterPro" id="IPR000711">
    <property type="entry name" value="ATPase_OSCP/dsu"/>
</dbReference>
<dbReference type="HAMAP" id="MF_01416">
    <property type="entry name" value="ATP_synth_delta_bact"/>
    <property type="match status" value="1"/>
</dbReference>
<dbReference type="EMBL" id="VIAR01000001">
    <property type="protein sequence ID" value="TQD40791.1"/>
    <property type="molecule type" value="Genomic_DNA"/>
</dbReference>
<dbReference type="GO" id="GO:0005886">
    <property type="term" value="C:plasma membrane"/>
    <property type="evidence" value="ECO:0007669"/>
    <property type="project" value="UniProtKB-SubCell"/>
</dbReference>
<evidence type="ECO:0000256" key="6">
    <source>
        <dbReference type="ARBA" id="ARBA00023310"/>
    </source>
</evidence>
<dbReference type="Proteomes" id="UP000317169">
    <property type="component" value="Unassembled WGS sequence"/>
</dbReference>